<protein>
    <submittedName>
        <fullName evidence="2">Head morphogenesis protein</fullName>
    </submittedName>
</protein>
<gene>
    <name evidence="2" type="ORF">DJ019_02050</name>
</gene>
<reference evidence="2 3" key="1">
    <citation type="submission" date="2018-05" db="EMBL/GenBank/DDBJ databases">
        <authorList>
            <person name="Lanie J.A."/>
            <person name="Ng W.-L."/>
            <person name="Kazmierczak K.M."/>
            <person name="Andrzejewski T.M."/>
            <person name="Davidsen T.M."/>
            <person name="Wayne K.J."/>
            <person name="Tettelin H."/>
            <person name="Glass J.I."/>
            <person name="Rusch D."/>
            <person name="Podicherti R."/>
            <person name="Tsui H.-C.T."/>
            <person name="Winkler M.E."/>
        </authorList>
    </citation>
    <scope>NUCLEOTIDE SEQUENCE [LARGE SCALE GENOMIC DNA]</scope>
    <source>
        <strain evidence="2 3">BUT-10</strain>
    </source>
</reference>
<dbReference type="EMBL" id="QFYS01000001">
    <property type="protein sequence ID" value="RAK68819.1"/>
    <property type="molecule type" value="Genomic_DNA"/>
</dbReference>
<evidence type="ECO:0000313" key="3">
    <source>
        <dbReference type="Proteomes" id="UP000249524"/>
    </source>
</evidence>
<dbReference type="RefSeq" id="WP_111274311.1">
    <property type="nucleotide sequence ID" value="NZ_QFYS01000001.1"/>
</dbReference>
<keyword evidence="3" id="KW-1185">Reference proteome</keyword>
<organism evidence="2 3">
    <name type="scientific">Phenylobacterium kunshanense</name>
    <dbReference type="NCBI Taxonomy" id="1445034"/>
    <lineage>
        <taxon>Bacteria</taxon>
        <taxon>Pseudomonadati</taxon>
        <taxon>Pseudomonadota</taxon>
        <taxon>Alphaproteobacteria</taxon>
        <taxon>Caulobacterales</taxon>
        <taxon>Caulobacteraceae</taxon>
        <taxon>Phenylobacterium</taxon>
    </lineage>
</organism>
<accession>A0A328BQE4</accession>
<evidence type="ECO:0000259" key="1">
    <source>
        <dbReference type="Pfam" id="PF04233"/>
    </source>
</evidence>
<dbReference type="AlphaFoldDB" id="A0A328BQE4"/>
<feature type="domain" description="Phage head morphogenesis" evidence="1">
    <location>
        <begin position="223"/>
        <end position="329"/>
    </location>
</feature>
<dbReference type="InterPro" id="IPR006528">
    <property type="entry name" value="Phage_head_morphogenesis_dom"/>
</dbReference>
<name>A0A328BQE4_9CAUL</name>
<dbReference type="OrthoDB" id="952090at2"/>
<evidence type="ECO:0000313" key="2">
    <source>
        <dbReference type="EMBL" id="RAK68819.1"/>
    </source>
</evidence>
<dbReference type="Proteomes" id="UP000249524">
    <property type="component" value="Unassembled WGS sequence"/>
</dbReference>
<dbReference type="Pfam" id="PF04233">
    <property type="entry name" value="Phage_Mu_F"/>
    <property type="match status" value="1"/>
</dbReference>
<proteinExistence type="predicted"/>
<comment type="caution">
    <text evidence="2">The sequence shown here is derived from an EMBL/GenBank/DDBJ whole genome shotgun (WGS) entry which is preliminary data.</text>
</comment>
<sequence length="342" mass="37705">MPRKPTQAQVYDDLLTRYGLEVADAFERAVADIATAAELQRLAAAIETGNLEAVVAALNLEQAAYSPLLEAIRTAYATSGATAASYFPARLVARFDVRNPRAERWLAEQSSRLVREIIADQRVALRQALTAGMERGAGPKTVALEIVGRVNKATGQREGGILGLTSQQEGYARAARAELESGDPAQLRAYLDRKRRDKRFDRTIRKALAEETPVPAETIRKAEAAYRTRLLQLRGQMIGRTESLTALRAAKHETYRQAVDKGQITESAITRIWRDSSDLRVRHSHAVLDGKKVQGLSEPFRSPVTGALMLYPGDRSFGAPASELIGCRCDEEIRIDFFAEVV</sequence>